<dbReference type="EMBL" id="CH473986">
    <property type="protein sequence ID" value="EDL94515.1"/>
    <property type="molecule type" value="Genomic_DNA"/>
</dbReference>
<reference evidence="2" key="1">
    <citation type="submission" date="2005-09" db="EMBL/GenBank/DDBJ databases">
        <authorList>
            <person name="Mural R.J."/>
            <person name="Li P.W."/>
            <person name="Adams M.D."/>
            <person name="Amanatides P.G."/>
            <person name="Baden-Tillson H."/>
            <person name="Barnstead M."/>
            <person name="Chin S.H."/>
            <person name="Dew I."/>
            <person name="Evans C.A."/>
            <person name="Ferriera S."/>
            <person name="Flanigan M."/>
            <person name="Fosler C."/>
            <person name="Glodek A."/>
            <person name="Gu Z."/>
            <person name="Holt R.A."/>
            <person name="Jennings D."/>
            <person name="Kraft C.L."/>
            <person name="Lu F."/>
            <person name="Nguyen T."/>
            <person name="Nusskern D.R."/>
            <person name="Pfannkoch C.M."/>
            <person name="Sitter C."/>
            <person name="Sutton G.G."/>
            <person name="Venter J.C."/>
            <person name="Wang Z."/>
            <person name="Woodage T."/>
            <person name="Zheng X.H."/>
            <person name="Zhong F."/>
        </authorList>
    </citation>
    <scope>NUCLEOTIDE SEQUENCE [LARGE SCALE GENOMIC DNA]</scope>
    <source>
        <strain>BN</strain>
        <strain evidence="2">Sprague-Dawley</strain>
    </source>
</reference>
<evidence type="ECO:0000313" key="2">
    <source>
        <dbReference type="Proteomes" id="UP000234681"/>
    </source>
</evidence>
<dbReference type="AlphaFoldDB" id="A6JI42"/>
<name>A6JI42_RAT</name>
<accession>A6JI42</accession>
<proteinExistence type="predicted"/>
<sequence>MDCTSNRPGQHLRLRKIFRINCQETWNWQASPQTGGRKSMTRVPAAQTKLGGIHSGLWMATCLPGSHVARSPSEQDCPPLPHAA</sequence>
<protein>
    <submittedName>
        <fullName evidence="1">RCG57458, isoform CRA_b</fullName>
    </submittedName>
</protein>
<organism evidence="1 2">
    <name type="scientific">Rattus norvegicus</name>
    <name type="common">Rat</name>
    <dbReference type="NCBI Taxonomy" id="10116"/>
    <lineage>
        <taxon>Eukaryota</taxon>
        <taxon>Metazoa</taxon>
        <taxon>Chordata</taxon>
        <taxon>Craniata</taxon>
        <taxon>Vertebrata</taxon>
        <taxon>Euteleostomi</taxon>
        <taxon>Mammalia</taxon>
        <taxon>Eutheria</taxon>
        <taxon>Euarchontoglires</taxon>
        <taxon>Glires</taxon>
        <taxon>Rodentia</taxon>
        <taxon>Myomorpha</taxon>
        <taxon>Muroidea</taxon>
        <taxon>Muridae</taxon>
        <taxon>Murinae</taxon>
        <taxon>Rattus</taxon>
    </lineage>
</organism>
<dbReference type="Proteomes" id="UP000234681">
    <property type="component" value="Chromosome 1"/>
</dbReference>
<gene>
    <name evidence="1" type="ORF">rCG_57458</name>
</gene>
<evidence type="ECO:0000313" key="1">
    <source>
        <dbReference type="EMBL" id="EDL94515.1"/>
    </source>
</evidence>